<evidence type="ECO:0000256" key="6">
    <source>
        <dbReference type="ARBA" id="ARBA00023136"/>
    </source>
</evidence>
<dbReference type="SUPFAM" id="SSF50331">
    <property type="entry name" value="MOP-like"/>
    <property type="match status" value="1"/>
</dbReference>
<name>A0A7Y0HE37_9PROT</name>
<dbReference type="Proteomes" id="UP000539372">
    <property type="component" value="Unassembled WGS sequence"/>
</dbReference>
<keyword evidence="5 7" id="KW-1278">Translocase</keyword>
<evidence type="ECO:0000256" key="7">
    <source>
        <dbReference type="RuleBase" id="RU364083"/>
    </source>
</evidence>
<dbReference type="InterPro" id="IPR027417">
    <property type="entry name" value="P-loop_NTPase"/>
</dbReference>
<evidence type="ECO:0000256" key="4">
    <source>
        <dbReference type="ARBA" id="ARBA00022840"/>
    </source>
</evidence>
<keyword evidence="1 7" id="KW-0813">Transport</keyword>
<dbReference type="FunFam" id="3.40.50.300:FF:000042">
    <property type="entry name" value="Maltose/maltodextrin ABC transporter, ATP-binding protein"/>
    <property type="match status" value="1"/>
</dbReference>
<protein>
    <recommendedName>
        <fullName evidence="7">Spermidine/putrescine import ATP-binding protein PotA</fullName>
        <ecNumber evidence="7">7.6.2.11</ecNumber>
    </recommendedName>
</protein>
<dbReference type="InterPro" id="IPR008995">
    <property type="entry name" value="Mo/tungstate-bd_C_term_dom"/>
</dbReference>
<evidence type="ECO:0000256" key="5">
    <source>
        <dbReference type="ARBA" id="ARBA00022967"/>
    </source>
</evidence>
<dbReference type="InterPro" id="IPR050093">
    <property type="entry name" value="ABC_SmlMolc_Importer"/>
</dbReference>
<dbReference type="GO" id="GO:0005524">
    <property type="term" value="F:ATP binding"/>
    <property type="evidence" value="ECO:0007669"/>
    <property type="project" value="UniProtKB-KW"/>
</dbReference>
<evidence type="ECO:0000259" key="8">
    <source>
        <dbReference type="PROSITE" id="PS50893"/>
    </source>
</evidence>
<dbReference type="PROSITE" id="PS00211">
    <property type="entry name" value="ABC_TRANSPORTER_1"/>
    <property type="match status" value="1"/>
</dbReference>
<evidence type="ECO:0000256" key="1">
    <source>
        <dbReference type="ARBA" id="ARBA00022448"/>
    </source>
</evidence>
<organism evidence="9 10">
    <name type="scientific">Pacificispira spongiicola</name>
    <dbReference type="NCBI Taxonomy" id="2729598"/>
    <lineage>
        <taxon>Bacteria</taxon>
        <taxon>Pseudomonadati</taxon>
        <taxon>Pseudomonadota</taxon>
        <taxon>Alphaproteobacteria</taxon>
        <taxon>Rhodospirillales</taxon>
        <taxon>Rhodospirillaceae</taxon>
        <taxon>Pacificispira</taxon>
    </lineage>
</organism>
<comment type="similarity">
    <text evidence="7">Belongs to the ABC transporter superfamily. Spermidine/putrescine importer (TC 3.A.1.11.1) family.</text>
</comment>
<dbReference type="Pfam" id="PF00005">
    <property type="entry name" value="ABC_tran"/>
    <property type="match status" value="1"/>
</dbReference>
<dbReference type="Gene3D" id="3.40.50.300">
    <property type="entry name" value="P-loop containing nucleotide triphosphate hydrolases"/>
    <property type="match status" value="1"/>
</dbReference>
<comment type="catalytic activity">
    <reaction evidence="7">
        <text>ATP + H2O + polyamine-[polyamine-binding protein]Side 1 = ADP + phosphate + polyamineSide 2 + [polyamine-binding protein]Side 1.</text>
        <dbReference type="EC" id="7.6.2.11"/>
    </reaction>
</comment>
<dbReference type="InterPro" id="IPR003593">
    <property type="entry name" value="AAA+_ATPase"/>
</dbReference>
<comment type="function">
    <text evidence="7">Part of the ABC transporter complex PotABCD involved in spermidine/putrescine import. Responsible for energy coupling to the transport system.</text>
</comment>
<evidence type="ECO:0000256" key="2">
    <source>
        <dbReference type="ARBA" id="ARBA00022475"/>
    </source>
</evidence>
<dbReference type="GO" id="GO:0043190">
    <property type="term" value="C:ATP-binding cassette (ABC) transporter complex"/>
    <property type="evidence" value="ECO:0007669"/>
    <property type="project" value="InterPro"/>
</dbReference>
<dbReference type="Gene3D" id="2.40.50.100">
    <property type="match status" value="1"/>
</dbReference>
<dbReference type="PANTHER" id="PTHR42781:SF4">
    <property type="entry name" value="SPERMIDINE_PUTRESCINE IMPORT ATP-BINDING PROTEIN POTA"/>
    <property type="match status" value="1"/>
</dbReference>
<dbReference type="PROSITE" id="PS50893">
    <property type="entry name" value="ABC_TRANSPORTER_2"/>
    <property type="match status" value="1"/>
</dbReference>
<evidence type="ECO:0000256" key="3">
    <source>
        <dbReference type="ARBA" id="ARBA00022741"/>
    </source>
</evidence>
<keyword evidence="2 7" id="KW-1003">Cell membrane</keyword>
<gene>
    <name evidence="7" type="primary">potA</name>
    <name evidence="9" type="ORF">HH303_01345</name>
</gene>
<dbReference type="GO" id="GO:0016887">
    <property type="term" value="F:ATP hydrolysis activity"/>
    <property type="evidence" value="ECO:0007669"/>
    <property type="project" value="InterPro"/>
</dbReference>
<keyword evidence="3 7" id="KW-0547">Nucleotide-binding</keyword>
<dbReference type="InterPro" id="IPR013611">
    <property type="entry name" value="Transp-assoc_OB_typ2"/>
</dbReference>
<comment type="caution">
    <text evidence="9">The sequence shown here is derived from an EMBL/GenBank/DDBJ whole genome shotgun (WGS) entry which is preliminary data.</text>
</comment>
<dbReference type="InterPro" id="IPR005893">
    <property type="entry name" value="PotA-like"/>
</dbReference>
<comment type="subunit">
    <text evidence="7">The complex is composed of two ATP-binding proteins (PotA), two transmembrane proteins (PotB and PotC) and a solute-binding protein (PotD).</text>
</comment>
<sequence>MMIEVHRLTKQYGDFRALDTVDLSIRKGEFVTLLGPSGSGKSTLLNLISGMTSPTSGRVVINGVDATDMPTNKRGLGMVFQNYALMPHMTVFENIAFPLQVRGMKKAEIETRVAEVLKLIQLENVANRRPRALSGGQQQRISLARCIVYNPSIILMDEPLGALDKKLREDMQLEIKRLHAELGVTMLYVTHDQDEALTMSDRIVLMRNGRIEQQGSPETLYFKPDTVFSADFIGSSNLFQGRLEGEGDTVTLTAGKDRLAVELRSEAAVGPGDEAVVLIRPENLHIADGAIPEGTNVVTATLLDTVVLGGVVRHFLRTEDGRQLVAQVLNRSDRARPKRGAPVQLYWQVGESRLLKADPTFSKQ</sequence>
<keyword evidence="4 7" id="KW-0067">ATP-binding</keyword>
<dbReference type="SMART" id="SM00382">
    <property type="entry name" value="AAA"/>
    <property type="match status" value="1"/>
</dbReference>
<dbReference type="PANTHER" id="PTHR42781">
    <property type="entry name" value="SPERMIDINE/PUTRESCINE IMPORT ATP-BINDING PROTEIN POTA"/>
    <property type="match status" value="1"/>
</dbReference>
<dbReference type="GO" id="GO:0015417">
    <property type="term" value="F:ABC-type polyamine transporter activity"/>
    <property type="evidence" value="ECO:0007669"/>
    <property type="project" value="UniProtKB-EC"/>
</dbReference>
<keyword evidence="6 7" id="KW-0472">Membrane</keyword>
<feature type="domain" description="ABC transporter" evidence="8">
    <location>
        <begin position="3"/>
        <end position="233"/>
    </location>
</feature>
<accession>A0A7Y0HE37</accession>
<dbReference type="EC" id="7.6.2.11" evidence="7"/>
<dbReference type="Pfam" id="PF08402">
    <property type="entry name" value="TOBE_2"/>
    <property type="match status" value="1"/>
</dbReference>
<dbReference type="InterPro" id="IPR017871">
    <property type="entry name" value="ABC_transporter-like_CS"/>
</dbReference>
<dbReference type="SUPFAM" id="SSF52540">
    <property type="entry name" value="P-loop containing nucleoside triphosphate hydrolases"/>
    <property type="match status" value="1"/>
</dbReference>
<proteinExistence type="inferred from homology"/>
<dbReference type="EMBL" id="JABBNT010000001">
    <property type="protein sequence ID" value="NMM43103.1"/>
    <property type="molecule type" value="Genomic_DNA"/>
</dbReference>
<dbReference type="AlphaFoldDB" id="A0A7Y0HE37"/>
<reference evidence="9 10" key="1">
    <citation type="submission" date="2020-04" db="EMBL/GenBank/DDBJ databases">
        <title>Rhodospirillaceae bacterium KN72 isolated from deep sea.</title>
        <authorList>
            <person name="Zhang D.-C."/>
        </authorList>
    </citation>
    <scope>NUCLEOTIDE SEQUENCE [LARGE SCALE GENOMIC DNA]</scope>
    <source>
        <strain evidence="9 10">KN72</strain>
    </source>
</reference>
<keyword evidence="10" id="KW-1185">Reference proteome</keyword>
<evidence type="ECO:0000313" key="10">
    <source>
        <dbReference type="Proteomes" id="UP000539372"/>
    </source>
</evidence>
<dbReference type="InterPro" id="IPR003439">
    <property type="entry name" value="ABC_transporter-like_ATP-bd"/>
</dbReference>
<evidence type="ECO:0000313" key="9">
    <source>
        <dbReference type="EMBL" id="NMM43103.1"/>
    </source>
</evidence>
<dbReference type="NCBIfam" id="TIGR01187">
    <property type="entry name" value="potA"/>
    <property type="match status" value="1"/>
</dbReference>